<comment type="caution">
    <text evidence="2">The sequence shown here is derived from an EMBL/GenBank/DDBJ whole genome shotgun (WGS) entry which is preliminary data.</text>
</comment>
<gene>
    <name evidence="1" type="ORF">DB31_8697</name>
    <name evidence="2" type="ORF">DB31_8784</name>
</gene>
<dbReference type="InterPro" id="IPR011050">
    <property type="entry name" value="Pectin_lyase_fold/virulence"/>
</dbReference>
<dbReference type="SMART" id="SM00710">
    <property type="entry name" value="PbH1"/>
    <property type="match status" value="3"/>
</dbReference>
<proteinExistence type="predicted"/>
<evidence type="ECO:0000313" key="2">
    <source>
        <dbReference type="EMBL" id="KFE67431.1"/>
    </source>
</evidence>
<dbReference type="Proteomes" id="UP000028725">
    <property type="component" value="Unassembled WGS sequence"/>
</dbReference>
<dbReference type="InterPro" id="IPR006626">
    <property type="entry name" value="PbH1"/>
</dbReference>
<accession>A0A085WIB8</accession>
<organism evidence="2 3">
    <name type="scientific">Hyalangium minutum</name>
    <dbReference type="NCBI Taxonomy" id="394096"/>
    <lineage>
        <taxon>Bacteria</taxon>
        <taxon>Pseudomonadati</taxon>
        <taxon>Myxococcota</taxon>
        <taxon>Myxococcia</taxon>
        <taxon>Myxococcales</taxon>
        <taxon>Cystobacterineae</taxon>
        <taxon>Archangiaceae</taxon>
        <taxon>Hyalangium</taxon>
    </lineage>
</organism>
<dbReference type="EMBL" id="JMCB01000008">
    <property type="protein sequence ID" value="KFE67344.1"/>
    <property type="molecule type" value="Genomic_DNA"/>
</dbReference>
<dbReference type="EMBL" id="JMCB01000008">
    <property type="protein sequence ID" value="KFE67431.1"/>
    <property type="molecule type" value="Genomic_DNA"/>
</dbReference>
<dbReference type="InterPro" id="IPR012334">
    <property type="entry name" value="Pectin_lyas_fold"/>
</dbReference>
<dbReference type="OrthoDB" id="3666425at2"/>
<evidence type="ECO:0008006" key="4">
    <source>
        <dbReference type="Google" id="ProtNLM"/>
    </source>
</evidence>
<evidence type="ECO:0000313" key="3">
    <source>
        <dbReference type="Proteomes" id="UP000028725"/>
    </source>
</evidence>
<reference evidence="2 3" key="1">
    <citation type="submission" date="2014-04" db="EMBL/GenBank/DDBJ databases">
        <title>Genome assembly of Hyalangium minutum DSM 14724.</title>
        <authorList>
            <person name="Sharma G."/>
            <person name="Subramanian S."/>
        </authorList>
    </citation>
    <scope>NUCLEOTIDE SEQUENCE [LARGE SCALE GENOMIC DNA]</scope>
    <source>
        <strain evidence="2 3">DSM 14724</strain>
    </source>
</reference>
<name>A0A085WIB8_9BACT</name>
<dbReference type="SUPFAM" id="SSF51126">
    <property type="entry name" value="Pectin lyase-like"/>
    <property type="match status" value="1"/>
</dbReference>
<dbReference type="Gene3D" id="2.160.20.10">
    <property type="entry name" value="Single-stranded right-handed beta-helix, Pectin lyase-like"/>
    <property type="match status" value="1"/>
</dbReference>
<evidence type="ECO:0000313" key="1">
    <source>
        <dbReference type="EMBL" id="KFE67344.1"/>
    </source>
</evidence>
<dbReference type="RefSeq" id="WP_044191371.1">
    <property type="nucleotide sequence ID" value="NZ_JMCB01000008.1"/>
</dbReference>
<sequence length="147" mass="15215">MSGQVIIRDLGLDGNSANNTTAETNGMVLLADNAVVENTQILNMRGSGIQLTSTNRAGTPANALSSSFPTLGGRIAKNVISKPGGHGILIKGVDWLVEVLDNQIDGTGLDGIVLDSGSVCVVRGNDLFMIGKNGIVTKAHVFITTVK</sequence>
<protein>
    <recommendedName>
        <fullName evidence="4">Right handed beta helix domain-containing protein</fullName>
    </recommendedName>
</protein>
<keyword evidence="3" id="KW-1185">Reference proteome</keyword>
<dbReference type="AlphaFoldDB" id="A0A085WIB8"/>